<dbReference type="Proteomes" id="UP000251075">
    <property type="component" value="Unassembled WGS sequence"/>
</dbReference>
<proteinExistence type="predicted"/>
<name>A0A364NXK8_9PROT</name>
<dbReference type="OrthoDB" id="7360363at2"/>
<dbReference type="EMBL" id="PGTO01000007">
    <property type="protein sequence ID" value="RAU21783.1"/>
    <property type="molecule type" value="Genomic_DNA"/>
</dbReference>
<evidence type="ECO:0000313" key="3">
    <source>
        <dbReference type="Proteomes" id="UP000251075"/>
    </source>
</evidence>
<gene>
    <name evidence="2" type="ORF">CU669_10755</name>
</gene>
<keyword evidence="3" id="KW-1185">Reference proteome</keyword>
<evidence type="ECO:0000256" key="1">
    <source>
        <dbReference type="SAM" id="MobiDB-lite"/>
    </source>
</evidence>
<dbReference type="AlphaFoldDB" id="A0A364NXK8"/>
<organism evidence="2 3">
    <name type="scientific">Paramagnetospirillum kuznetsovii</name>
    <dbReference type="NCBI Taxonomy" id="2053833"/>
    <lineage>
        <taxon>Bacteria</taxon>
        <taxon>Pseudomonadati</taxon>
        <taxon>Pseudomonadota</taxon>
        <taxon>Alphaproteobacteria</taxon>
        <taxon>Rhodospirillales</taxon>
        <taxon>Magnetospirillaceae</taxon>
        <taxon>Paramagnetospirillum</taxon>
    </lineage>
</organism>
<comment type="caution">
    <text evidence="2">The sequence shown here is derived from an EMBL/GenBank/DDBJ whole genome shotgun (WGS) entry which is preliminary data.</text>
</comment>
<protein>
    <submittedName>
        <fullName evidence="2">Uncharacterized protein</fullName>
    </submittedName>
</protein>
<evidence type="ECO:0000313" key="2">
    <source>
        <dbReference type="EMBL" id="RAU21783.1"/>
    </source>
</evidence>
<reference evidence="2 3" key="1">
    <citation type="submission" date="2017-11" db="EMBL/GenBank/DDBJ databases">
        <title>Draft genome sequence of magnetotactic bacterium Magnetospirillum kuznetsovii LBB-42.</title>
        <authorList>
            <person name="Grouzdev D.S."/>
            <person name="Rysina M.S."/>
            <person name="Baslerov R.V."/>
            <person name="Koziaeva V."/>
        </authorList>
    </citation>
    <scope>NUCLEOTIDE SEQUENCE [LARGE SCALE GENOMIC DNA]</scope>
    <source>
        <strain evidence="2 3">LBB-42</strain>
    </source>
</reference>
<feature type="compositionally biased region" description="Polar residues" evidence="1">
    <location>
        <begin position="1"/>
        <end position="14"/>
    </location>
</feature>
<sequence>MVDTSRGISSSGQVGNVIGIREAVGRDGRPSRGTAVGPSGIQGATPNGPRGRRMLSPDTPLESLDRFAPRGTYLDILA</sequence>
<feature type="region of interest" description="Disordered" evidence="1">
    <location>
        <begin position="1"/>
        <end position="66"/>
    </location>
</feature>
<accession>A0A364NXK8</accession>
<dbReference type="RefSeq" id="WP_112144523.1">
    <property type="nucleotide sequence ID" value="NZ_PGTO01000007.1"/>
</dbReference>